<evidence type="ECO:0000256" key="4">
    <source>
        <dbReference type="ARBA" id="ARBA00023015"/>
    </source>
</evidence>
<dbReference type="OrthoDB" id="8455878at2"/>
<evidence type="ECO:0000256" key="5">
    <source>
        <dbReference type="ARBA" id="ARBA00023125"/>
    </source>
</evidence>
<dbReference type="InterPro" id="IPR036388">
    <property type="entry name" value="WH-like_DNA-bd_sf"/>
</dbReference>
<dbReference type="EMBL" id="MKIN01000021">
    <property type="protein sequence ID" value="OLP50522.1"/>
    <property type="molecule type" value="Genomic_DNA"/>
</dbReference>
<dbReference type="InterPro" id="IPR050389">
    <property type="entry name" value="LysR-type_TF"/>
</dbReference>
<protein>
    <submittedName>
        <fullName evidence="9">DNA-binding transcriptional LysR family regulator</fullName>
    </submittedName>
    <submittedName>
        <fullName evidence="10">LysR family transcriptional regulator</fullName>
    </submittedName>
</protein>
<gene>
    <name evidence="10" type="ORF">BJF91_14695</name>
    <name evidence="9" type="ORF">GGQ71_002562</name>
</gene>
<evidence type="ECO:0000256" key="6">
    <source>
        <dbReference type="ARBA" id="ARBA00023159"/>
    </source>
</evidence>
<keyword evidence="3" id="KW-0678">Repressor</keyword>
<dbReference type="EMBL" id="JACIED010000003">
    <property type="protein sequence ID" value="MBB4008282.1"/>
    <property type="molecule type" value="Genomic_DNA"/>
</dbReference>
<evidence type="ECO:0000313" key="11">
    <source>
        <dbReference type="Proteomes" id="UP000185598"/>
    </source>
</evidence>
<reference evidence="9 12" key="2">
    <citation type="submission" date="2020-08" db="EMBL/GenBank/DDBJ databases">
        <title>Genomic Encyclopedia of Type Strains, Phase IV (KMG-IV): sequencing the most valuable type-strain genomes for metagenomic binning, comparative biology and taxonomic classification.</title>
        <authorList>
            <person name="Goeker M."/>
        </authorList>
    </citation>
    <scope>NUCLEOTIDE SEQUENCE [LARGE SCALE GENOMIC DNA]</scope>
    <source>
        <strain evidence="9 12">DSM 100021</strain>
    </source>
</reference>
<proteinExistence type="inferred from homology"/>
<dbReference type="Pfam" id="PF03466">
    <property type="entry name" value="LysR_substrate"/>
    <property type="match status" value="1"/>
</dbReference>
<evidence type="ECO:0000313" key="12">
    <source>
        <dbReference type="Proteomes" id="UP000544107"/>
    </source>
</evidence>
<dbReference type="RefSeq" id="WP_075614413.1">
    <property type="nucleotide sequence ID" value="NZ_JACIED010000003.1"/>
</dbReference>
<evidence type="ECO:0000256" key="3">
    <source>
        <dbReference type="ARBA" id="ARBA00022491"/>
    </source>
</evidence>
<dbReference type="InterPro" id="IPR000847">
    <property type="entry name" value="LysR_HTH_N"/>
</dbReference>
<sequence length="305" mass="34628">MRFKGLDLNLLGVFETLMRTRSVSRTAEELHLSQPAISSALRRIREYFDDEILVTHSKRMFPTAYAESLLPQVRESLRAIENVIATSAGFDPTTSQRTFRLAASDYIVTALLAPLCRRLTTEAPSVRLELLFNDDQSIGQLEQGDVDLVIAPDGYIAHNLPAEHLLDDRHVVVGWNENPLFAKRIDEAAFLSAGHIQVAVGPQRTTVFEDRELNILGKKRRIELIASSFTLLPWLLVKTDRLALMHERLALVMAEHHPIALAELPFSFPLLREMVQYHPARANDTGLIWLRKRLQEQALIDNVRK</sequence>
<comment type="similarity">
    <text evidence="1">Belongs to the LysR transcriptional regulatory family.</text>
</comment>
<dbReference type="STRING" id="887144.BJF91_14695"/>
<dbReference type="PROSITE" id="PS50931">
    <property type="entry name" value="HTH_LYSR"/>
    <property type="match status" value="1"/>
</dbReference>
<dbReference type="GO" id="GO:0003677">
    <property type="term" value="F:DNA binding"/>
    <property type="evidence" value="ECO:0007669"/>
    <property type="project" value="UniProtKB-KW"/>
</dbReference>
<evidence type="ECO:0000313" key="10">
    <source>
        <dbReference type="EMBL" id="OLP50522.1"/>
    </source>
</evidence>
<keyword evidence="7" id="KW-0804">Transcription</keyword>
<organism evidence="10 11">
    <name type="scientific">Allorhizobium taibaishanense</name>
    <dbReference type="NCBI Taxonomy" id="887144"/>
    <lineage>
        <taxon>Bacteria</taxon>
        <taxon>Pseudomonadati</taxon>
        <taxon>Pseudomonadota</taxon>
        <taxon>Alphaproteobacteria</taxon>
        <taxon>Hyphomicrobiales</taxon>
        <taxon>Rhizobiaceae</taxon>
        <taxon>Rhizobium/Agrobacterium group</taxon>
        <taxon>Allorhizobium</taxon>
    </lineage>
</organism>
<evidence type="ECO:0000256" key="7">
    <source>
        <dbReference type="ARBA" id="ARBA00023163"/>
    </source>
</evidence>
<feature type="domain" description="HTH lysR-type" evidence="8">
    <location>
        <begin position="6"/>
        <end position="63"/>
    </location>
</feature>
<evidence type="ECO:0000256" key="2">
    <source>
        <dbReference type="ARBA" id="ARBA00022458"/>
    </source>
</evidence>
<dbReference type="Proteomes" id="UP000185598">
    <property type="component" value="Unassembled WGS sequence"/>
</dbReference>
<dbReference type="Proteomes" id="UP000544107">
    <property type="component" value="Unassembled WGS sequence"/>
</dbReference>
<reference evidence="10 11" key="1">
    <citation type="submission" date="2016-09" db="EMBL/GenBank/DDBJ databases">
        <title>Rhizobium oryziradicis sp. nov., isolated from the root of rice.</title>
        <authorList>
            <person name="Zhao J."/>
            <person name="Zhang X."/>
        </authorList>
    </citation>
    <scope>NUCLEOTIDE SEQUENCE [LARGE SCALE GENOMIC DNA]</scope>
    <source>
        <strain evidence="10 11">14971</strain>
    </source>
</reference>
<dbReference type="GO" id="GO:0003700">
    <property type="term" value="F:DNA-binding transcription factor activity"/>
    <property type="evidence" value="ECO:0007669"/>
    <property type="project" value="InterPro"/>
</dbReference>
<evidence type="ECO:0000259" key="8">
    <source>
        <dbReference type="PROSITE" id="PS50931"/>
    </source>
</evidence>
<dbReference type="PANTHER" id="PTHR30118">
    <property type="entry name" value="HTH-TYPE TRANSCRIPTIONAL REGULATOR LEUO-RELATED"/>
    <property type="match status" value="1"/>
</dbReference>
<dbReference type="Pfam" id="PF00126">
    <property type="entry name" value="HTH_1"/>
    <property type="match status" value="1"/>
</dbReference>
<keyword evidence="6" id="KW-0010">Activator</keyword>
<dbReference type="InterPro" id="IPR036390">
    <property type="entry name" value="WH_DNA-bd_sf"/>
</dbReference>
<name>A0A1Q9A7H3_9HYPH</name>
<keyword evidence="4" id="KW-0805">Transcription regulation</keyword>
<dbReference type="Gene3D" id="1.10.10.10">
    <property type="entry name" value="Winged helix-like DNA-binding domain superfamily/Winged helix DNA-binding domain"/>
    <property type="match status" value="1"/>
</dbReference>
<dbReference type="SUPFAM" id="SSF46785">
    <property type="entry name" value="Winged helix' DNA-binding domain"/>
    <property type="match status" value="1"/>
</dbReference>
<evidence type="ECO:0000313" key="9">
    <source>
        <dbReference type="EMBL" id="MBB4008282.1"/>
    </source>
</evidence>
<dbReference type="Gene3D" id="3.40.190.10">
    <property type="entry name" value="Periplasmic binding protein-like II"/>
    <property type="match status" value="2"/>
</dbReference>
<dbReference type="AlphaFoldDB" id="A0A1Q9A7H3"/>
<comment type="caution">
    <text evidence="10">The sequence shown here is derived from an EMBL/GenBank/DDBJ whole genome shotgun (WGS) entry which is preliminary data.</text>
</comment>
<dbReference type="PANTHER" id="PTHR30118:SF6">
    <property type="entry name" value="HTH-TYPE TRANSCRIPTIONAL REGULATOR LEUO"/>
    <property type="match status" value="1"/>
</dbReference>
<accession>A0A1Q9A7H3</accession>
<keyword evidence="11" id="KW-1185">Reference proteome</keyword>
<evidence type="ECO:0000256" key="1">
    <source>
        <dbReference type="ARBA" id="ARBA00009437"/>
    </source>
</evidence>
<dbReference type="InterPro" id="IPR005119">
    <property type="entry name" value="LysR_subst-bd"/>
</dbReference>
<keyword evidence="2" id="KW-0536">Nodulation</keyword>
<keyword evidence="5 9" id="KW-0238">DNA-binding</keyword>
<dbReference type="SUPFAM" id="SSF53850">
    <property type="entry name" value="Periplasmic binding protein-like II"/>
    <property type="match status" value="1"/>
</dbReference>